<protein>
    <submittedName>
        <fullName evidence="2">Uncharacterized protein</fullName>
    </submittedName>
</protein>
<dbReference type="PROSITE" id="PS51257">
    <property type="entry name" value="PROKAR_LIPOPROTEIN"/>
    <property type="match status" value="1"/>
</dbReference>
<dbReference type="Proteomes" id="UP000069205">
    <property type="component" value="Chromosome"/>
</dbReference>
<evidence type="ECO:0000313" key="2">
    <source>
        <dbReference type="EMBL" id="ALA58694.1"/>
    </source>
</evidence>
<proteinExistence type="predicted"/>
<dbReference type="EMBL" id="CP011801">
    <property type="protein sequence ID" value="ALA58694.1"/>
    <property type="molecule type" value="Genomic_DNA"/>
</dbReference>
<reference evidence="2 3" key="1">
    <citation type="journal article" date="2015" name="Proc. Natl. Acad. Sci. U.S.A.">
        <title>Expanded metabolic versatility of ubiquitous nitrite-oxidizing bacteria from the genus Nitrospira.</title>
        <authorList>
            <person name="Koch H."/>
            <person name="Lucker S."/>
            <person name="Albertsen M."/>
            <person name="Kitzinger K."/>
            <person name="Herbold C."/>
            <person name="Spieck E."/>
            <person name="Nielsen P.H."/>
            <person name="Wagner M."/>
            <person name="Daims H."/>
        </authorList>
    </citation>
    <scope>NUCLEOTIDE SEQUENCE [LARGE SCALE GENOMIC DNA]</scope>
    <source>
        <strain evidence="2 3">NSP M-1</strain>
    </source>
</reference>
<feature type="transmembrane region" description="Helical" evidence="1">
    <location>
        <begin position="25"/>
        <end position="44"/>
    </location>
</feature>
<dbReference type="PATRIC" id="fig|42253.5.peg.2245"/>
<name>A0A0K2GCV0_NITMO</name>
<evidence type="ECO:0000256" key="1">
    <source>
        <dbReference type="SAM" id="Phobius"/>
    </source>
</evidence>
<dbReference type="KEGG" id="nmv:NITMOv2_2278"/>
<gene>
    <name evidence="2" type="ORF">NITMOv2_2278</name>
</gene>
<sequence>MSSHRISWNLPLAETRHVKEPKTSIWIGVVTFACALGVTLLDFLMPARTLPWYGLYVIPVVWIALWSAEEDVVPVTALAVIVSVLAMLRGFVSIGSLTPIPIGDRVIVVTAIWSTVLLAVLRKRARRTYRWINLAGRR</sequence>
<keyword evidence="1" id="KW-0812">Transmembrane</keyword>
<keyword evidence="1" id="KW-0472">Membrane</keyword>
<organism evidence="2 3">
    <name type="scientific">Nitrospira moscoviensis</name>
    <dbReference type="NCBI Taxonomy" id="42253"/>
    <lineage>
        <taxon>Bacteria</taxon>
        <taxon>Pseudomonadati</taxon>
        <taxon>Nitrospirota</taxon>
        <taxon>Nitrospiria</taxon>
        <taxon>Nitrospirales</taxon>
        <taxon>Nitrospiraceae</taxon>
        <taxon>Nitrospira</taxon>
    </lineage>
</organism>
<dbReference type="AlphaFoldDB" id="A0A0K2GCV0"/>
<dbReference type="STRING" id="42253.NITMOv2_2278"/>
<evidence type="ECO:0000313" key="3">
    <source>
        <dbReference type="Proteomes" id="UP000069205"/>
    </source>
</evidence>
<accession>A0A0K2GCV0</accession>
<keyword evidence="3" id="KW-1185">Reference proteome</keyword>
<feature type="transmembrane region" description="Helical" evidence="1">
    <location>
        <begin position="50"/>
        <end position="68"/>
    </location>
</feature>
<keyword evidence="1" id="KW-1133">Transmembrane helix</keyword>
<feature type="transmembrane region" description="Helical" evidence="1">
    <location>
        <begin position="102"/>
        <end position="121"/>
    </location>
</feature>
<feature type="transmembrane region" description="Helical" evidence="1">
    <location>
        <begin position="75"/>
        <end position="96"/>
    </location>
</feature>